<organism evidence="3 4">
    <name type="scientific">Mucilaginibacter gracilis</name>
    <dbReference type="NCBI Taxonomy" id="423350"/>
    <lineage>
        <taxon>Bacteria</taxon>
        <taxon>Pseudomonadati</taxon>
        <taxon>Bacteroidota</taxon>
        <taxon>Sphingobacteriia</taxon>
        <taxon>Sphingobacteriales</taxon>
        <taxon>Sphingobacteriaceae</taxon>
        <taxon>Mucilaginibacter</taxon>
    </lineage>
</organism>
<gene>
    <name evidence="3" type="ORF">BDD43_2837</name>
</gene>
<protein>
    <submittedName>
        <fullName evidence="3">Uncharacterized protein</fullName>
    </submittedName>
</protein>
<accession>A0A495J1Q8</accession>
<dbReference type="RefSeq" id="WP_121198236.1">
    <property type="nucleotide sequence ID" value="NZ_RBKU01000001.1"/>
</dbReference>
<feature type="coiled-coil region" evidence="1">
    <location>
        <begin position="44"/>
        <end position="71"/>
    </location>
</feature>
<dbReference type="OrthoDB" id="786948at2"/>
<keyword evidence="4" id="KW-1185">Reference proteome</keyword>
<feature type="region of interest" description="Disordered" evidence="2">
    <location>
        <begin position="612"/>
        <end position="654"/>
    </location>
</feature>
<comment type="caution">
    <text evidence="3">The sequence shown here is derived from an EMBL/GenBank/DDBJ whole genome shotgun (WGS) entry which is preliminary data.</text>
</comment>
<dbReference type="Proteomes" id="UP000268007">
    <property type="component" value="Unassembled WGS sequence"/>
</dbReference>
<name>A0A495J1Q8_9SPHI</name>
<dbReference type="AlphaFoldDB" id="A0A495J1Q8"/>
<evidence type="ECO:0000256" key="1">
    <source>
        <dbReference type="SAM" id="Coils"/>
    </source>
</evidence>
<dbReference type="EMBL" id="RBKU01000001">
    <property type="protein sequence ID" value="RKR82652.1"/>
    <property type="molecule type" value="Genomic_DNA"/>
</dbReference>
<evidence type="ECO:0000313" key="3">
    <source>
        <dbReference type="EMBL" id="RKR82652.1"/>
    </source>
</evidence>
<evidence type="ECO:0000256" key="2">
    <source>
        <dbReference type="SAM" id="MobiDB-lite"/>
    </source>
</evidence>
<feature type="compositionally biased region" description="Basic and acidic residues" evidence="2">
    <location>
        <begin position="612"/>
        <end position="628"/>
    </location>
</feature>
<feature type="compositionally biased region" description="Low complexity" evidence="2">
    <location>
        <begin position="629"/>
        <end position="639"/>
    </location>
</feature>
<evidence type="ECO:0000313" key="4">
    <source>
        <dbReference type="Proteomes" id="UP000268007"/>
    </source>
</evidence>
<sequence>MADNSEDRILLNVGLNTSEAEQSLTALGQKVNAVAKQDLGTSSVQSYKIQIRQLTNELQKIEQQQGRNSQAFREGAARLGELKQKAVEFKETVNAWNPANKLAGLSSIAKGIGGALSGAAGAMGLFTGRSEKAEIIMQKLQSVMLLSHALNSVREMSVGYKALLAVMGLTRTSAQDVATAQATLTAAQEANTAATAEQITAQEALSVAQLKADAASAEAEAALIAFKEADISATSELTEVEAAYLVAAKAKAAALAELAPLQEAVLTTSKAQIETDVELAASTEAVTVAEAGASVGAVTLKASLWALGIGIIISLIAALISNWDNLKKYIDKLFPSLKEGTGFFKEMMQVITGVGNAILQYLISPIKAFIDLIQGNFKDALNDLTQGMDIVANYKEGASEKAKEQAEEERKVRVQKEIDANERIIKERGALGLKTTDLEIKNQQLKNSLLDKDAKDYEKSKLDGESAIKVLQNQAIKERQDAIDKANKAAQQKADALKKEELNKLKAGIDDANKVILGGIRSQRDIEISDAQFKYDKLVAIAKKYHQDYSKLDEAFVIEKARINKKYSDEVQAYLDKVDEESLSEFDKKRKEINKVADEALKKANEREKGLIEQDRNYQLTKTDREESASNSADDANNNVLGTENGNRKGAKDSLKTSFAKDEAIRNAKLLALQANYNKEQLLAEGNYQKLKSLKAEFEKNVGDLEEEGTQARIALAQSEKEAKLTLYNAIGNAANAASDIIGQNTIAGKALAVAAATISTYSAIAGQLAAFAGVPIPGYAIVQAVATGLVGFEQIKKILAVNVPASGAGSSTGGVSYSPPTINSTILSSAKQGIQDVNVLNQPKSNNQTVVKAYVVDRDVTEAQNKTNYLNRQSTI</sequence>
<proteinExistence type="predicted"/>
<reference evidence="3 4" key="1">
    <citation type="submission" date="2018-10" db="EMBL/GenBank/DDBJ databases">
        <title>Genomic Encyclopedia of Archaeal and Bacterial Type Strains, Phase II (KMG-II): from individual species to whole genera.</title>
        <authorList>
            <person name="Goeker M."/>
        </authorList>
    </citation>
    <scope>NUCLEOTIDE SEQUENCE [LARGE SCALE GENOMIC DNA]</scope>
    <source>
        <strain evidence="3 4">DSM 18602</strain>
    </source>
</reference>
<keyword evidence="1" id="KW-0175">Coiled coil</keyword>